<dbReference type="RefSeq" id="WP_022587677.1">
    <property type="nucleotide sequence ID" value="NZ_AXDC01000012.1"/>
</dbReference>
<dbReference type="InterPro" id="IPR013408">
    <property type="entry name" value="Cas10/Csm1"/>
</dbReference>
<dbReference type="InterPro" id="IPR000160">
    <property type="entry name" value="GGDEF_dom"/>
</dbReference>
<dbReference type="GO" id="GO:0005524">
    <property type="term" value="F:ATP binding"/>
    <property type="evidence" value="ECO:0007669"/>
    <property type="project" value="UniProtKB-KW"/>
</dbReference>
<feature type="domain" description="HD" evidence="14">
    <location>
        <begin position="1"/>
        <end position="100"/>
    </location>
</feature>
<evidence type="ECO:0000256" key="8">
    <source>
        <dbReference type="ARBA" id="ARBA00022801"/>
    </source>
</evidence>
<dbReference type="GO" id="GO:0051607">
    <property type="term" value="P:defense response to virus"/>
    <property type="evidence" value="ECO:0007669"/>
    <property type="project" value="UniProtKB-KW"/>
</dbReference>
<evidence type="ECO:0000259" key="14">
    <source>
        <dbReference type="PROSITE" id="PS51831"/>
    </source>
</evidence>
<dbReference type="PROSITE" id="PS50887">
    <property type="entry name" value="GGDEF"/>
    <property type="match status" value="1"/>
</dbReference>
<keyword evidence="4" id="KW-0808">Transferase</keyword>
<keyword evidence="10" id="KW-0067">ATP-binding</keyword>
<keyword evidence="7" id="KW-0255">Endonuclease</keyword>
<dbReference type="InterPro" id="IPR041062">
    <property type="entry name" value="Csm1_B"/>
</dbReference>
<proteinExistence type="inferred from homology"/>
<dbReference type="NCBIfam" id="TIGR02578">
    <property type="entry name" value="cas_TM1811_Csm1"/>
    <property type="match status" value="1"/>
</dbReference>
<dbReference type="GO" id="GO:0004527">
    <property type="term" value="F:exonuclease activity"/>
    <property type="evidence" value="ECO:0007669"/>
    <property type="project" value="UniProtKB-KW"/>
</dbReference>
<evidence type="ECO:0000256" key="6">
    <source>
        <dbReference type="ARBA" id="ARBA00022741"/>
    </source>
</evidence>
<evidence type="ECO:0000313" key="16">
    <source>
        <dbReference type="Proteomes" id="UP000016856"/>
    </source>
</evidence>
<dbReference type="InterPro" id="IPR054767">
    <property type="entry name" value="Cas10-Cmr2_palm2"/>
</dbReference>
<organism evidence="15 16">
    <name type="scientific">Caldanaerobacter subterraneus subsp. yonseiensis KB-1</name>
    <dbReference type="NCBI Taxonomy" id="1388761"/>
    <lineage>
        <taxon>Bacteria</taxon>
        <taxon>Bacillati</taxon>
        <taxon>Bacillota</taxon>
        <taxon>Clostridia</taxon>
        <taxon>Thermoanaerobacterales</taxon>
        <taxon>Thermoanaerobacteraceae</taxon>
        <taxon>Caldanaerobacter</taxon>
    </lineage>
</organism>
<dbReference type="GO" id="GO:0004519">
    <property type="term" value="F:endonuclease activity"/>
    <property type="evidence" value="ECO:0007669"/>
    <property type="project" value="UniProtKB-KW"/>
</dbReference>
<dbReference type="InterPro" id="IPR043128">
    <property type="entry name" value="Rev_trsase/Diguanyl_cyclase"/>
</dbReference>
<dbReference type="SUPFAM" id="SSF109604">
    <property type="entry name" value="HD-domain/PDEase-like"/>
    <property type="match status" value="1"/>
</dbReference>
<keyword evidence="11" id="KW-0051">Antiviral defense</keyword>
<dbReference type="EMBL" id="AXDC01000012">
    <property type="protein sequence ID" value="ERM92364.1"/>
    <property type="molecule type" value="Genomic_DNA"/>
</dbReference>
<dbReference type="AlphaFoldDB" id="U5CRI5"/>
<dbReference type="Pfam" id="PF22335">
    <property type="entry name" value="Cas10-Cmr2_palm2"/>
    <property type="match status" value="1"/>
</dbReference>
<comment type="cofactor">
    <cofactor evidence="1">
        <name>a divalent metal cation</name>
        <dbReference type="ChEBI" id="CHEBI:60240"/>
    </cofactor>
</comment>
<evidence type="ECO:0000256" key="9">
    <source>
        <dbReference type="ARBA" id="ARBA00022839"/>
    </source>
</evidence>
<evidence type="ECO:0000256" key="3">
    <source>
        <dbReference type="ARBA" id="ARBA00014333"/>
    </source>
</evidence>
<dbReference type="InterPro" id="IPR052117">
    <property type="entry name" value="Cas10/Csm1_subtype-III-A"/>
</dbReference>
<evidence type="ECO:0000256" key="1">
    <source>
        <dbReference type="ARBA" id="ARBA00001968"/>
    </source>
</evidence>
<dbReference type="Gene3D" id="3.30.70.270">
    <property type="match status" value="1"/>
</dbReference>
<dbReference type="Pfam" id="PF18211">
    <property type="entry name" value="Csm1_B"/>
    <property type="match status" value="1"/>
</dbReference>
<dbReference type="PROSITE" id="PS51831">
    <property type="entry name" value="HD"/>
    <property type="match status" value="1"/>
</dbReference>
<evidence type="ECO:0000256" key="12">
    <source>
        <dbReference type="ARBA" id="ARBA00032922"/>
    </source>
</evidence>
<comment type="caution">
    <text evidence="15">The sequence shown here is derived from an EMBL/GenBank/DDBJ whole genome shotgun (WGS) entry which is preliminary data.</text>
</comment>
<feature type="domain" description="GGDEF" evidence="13">
    <location>
        <begin position="529"/>
        <end position="678"/>
    </location>
</feature>
<evidence type="ECO:0000256" key="10">
    <source>
        <dbReference type="ARBA" id="ARBA00022840"/>
    </source>
</evidence>
<dbReference type="InterPro" id="IPR006675">
    <property type="entry name" value="HDIG_dom"/>
</dbReference>
<evidence type="ECO:0000256" key="4">
    <source>
        <dbReference type="ARBA" id="ARBA00022679"/>
    </source>
</evidence>
<protein>
    <recommendedName>
        <fullName evidence="3">CRISPR system single-strand-specific deoxyribonuclease Cas10/Csm1 (subtype III-A)</fullName>
    </recommendedName>
    <alternativeName>
        <fullName evidence="12">Cyclic oligoadenylate synthase</fullName>
    </alternativeName>
</protein>
<reference evidence="15 16" key="1">
    <citation type="journal article" date="2013" name="Genome Announc.">
        <title>Draft Genome Sequence of an Anaerobic and Extremophilic Bacterium, Caldanaerobacter yonseiensis, Isolated from a Geothermal Hot Stream.</title>
        <authorList>
            <person name="Lee S.J."/>
            <person name="Lee Y.J."/>
            <person name="Park G.S."/>
            <person name="Kim B.C."/>
            <person name="Lee S.J."/>
            <person name="Shin J.H."/>
            <person name="Lee D.W."/>
        </authorList>
    </citation>
    <scope>NUCLEOTIDE SEQUENCE [LARGE SCALE GENOMIC DNA]</scope>
    <source>
        <strain evidence="15 16">KB-1</strain>
    </source>
</reference>
<evidence type="ECO:0000256" key="2">
    <source>
        <dbReference type="ARBA" id="ARBA00005700"/>
    </source>
</evidence>
<dbReference type="PANTHER" id="PTHR36528:SF1">
    <property type="entry name" value="CRISPR SYSTEM SINGLE-STRAND-SPECIFIC DEOXYRIBONUCLEASE CAS10_CSM1 (SUBTYPE III-A)"/>
    <property type="match status" value="1"/>
</dbReference>
<dbReference type="GO" id="GO:0016740">
    <property type="term" value="F:transferase activity"/>
    <property type="evidence" value="ECO:0007669"/>
    <property type="project" value="UniProtKB-KW"/>
</dbReference>
<dbReference type="PATRIC" id="fig|1388761.3.peg.1096"/>
<keyword evidence="6" id="KW-0547">Nucleotide-binding</keyword>
<dbReference type="Gene3D" id="1.10.3210.10">
    <property type="entry name" value="Hypothetical protein af1432"/>
    <property type="match status" value="1"/>
</dbReference>
<sequence length="808" mass="94172">MKNAIKNKILISALLHDIGKFIYRALEPEFQKNYRHQELGREWAKKVGLSEEIITAIERHHRLRKDDKKYEKLSLDSFEGPTHISNLIKLIDFSDNTSSGMERGDGEDESGHFRVDAGLQPIFSNISLGEELTGMQPSLVWEAKNIKDRPYAVEADKELGKYSFFYKNQWKMFEEEFRTIAEYLDEERLLLLLQKYTMQIPEYTRVIGGQLPDTSLYHHLKTTAAIAWCSYRYITEEKLHDENKWYNEDLEKLIYSDKEERFLLVAGDLSGIQSFIYTLTSDDALKTVKGRSFYLELLMETAVQRLVEELNLCYSSVIYNSGGGFYLLAPNTKTVIETLEKEKRWINDKLHKEFGLTLYLALSFRPLNAFDLKDPEGKLQEVWGQLKEDLGKEKGQKWNYLLTEKYDVLFKPQKEIRKECIICGQPVEGEGDRCLSCIKMIELGRKLAESSELYQLKRESAKNAEADIEVLERHYSFTEPENKNDIEKVFLLKDLWKVSKDFKTKNFPAAGYVSQKEFNELADQATGFKKLGILRMDVDHLGAIFSRGLKNKATFARLSDLSERFNLYFKYYLPRMLEERVEAPLTHNTKRKENAVNLIYSGGDDLFLVGTWDSALDVAWLIYSDFKKYTGYHSDLSLSAGYVVADEKWAFYRIADAAGDEERKAKDNGRDSISIFGQPLKWNRINVLKEERESETLKDVLSVISQGLEFKDRRAFIKIFSKNFIHKLQQLIEMWNESKKREENYWIFPQIYYLFAREIESVSERNNRSAVSFYKQLFSMILKEPVLEELMGPALLITDYLVRGGESE</sequence>
<dbReference type="Pfam" id="PF01966">
    <property type="entry name" value="HD"/>
    <property type="match status" value="1"/>
</dbReference>
<gene>
    <name evidence="15" type="ORF">O163_05485</name>
</gene>
<dbReference type="NCBIfam" id="TIGR00277">
    <property type="entry name" value="HDIG"/>
    <property type="match status" value="1"/>
</dbReference>
<evidence type="ECO:0000313" key="15">
    <source>
        <dbReference type="EMBL" id="ERM92364.1"/>
    </source>
</evidence>
<dbReference type="PANTHER" id="PTHR36528">
    <property type="entry name" value="CRISPR SYSTEM SINGLE-STRAND-SPECIFIC DEOXYRIBONUCLEASE CAS10/CSM1 (SUBTYPE III-A)"/>
    <property type="match status" value="1"/>
</dbReference>
<keyword evidence="5" id="KW-0540">Nuclease</keyword>
<evidence type="ECO:0000256" key="11">
    <source>
        <dbReference type="ARBA" id="ARBA00023118"/>
    </source>
</evidence>
<accession>U5CRI5</accession>
<keyword evidence="8" id="KW-0378">Hydrolase</keyword>
<evidence type="ECO:0000259" key="13">
    <source>
        <dbReference type="PROSITE" id="PS50887"/>
    </source>
</evidence>
<dbReference type="Proteomes" id="UP000016856">
    <property type="component" value="Unassembled WGS sequence"/>
</dbReference>
<evidence type="ECO:0000256" key="5">
    <source>
        <dbReference type="ARBA" id="ARBA00022722"/>
    </source>
</evidence>
<keyword evidence="9" id="KW-0269">Exonuclease</keyword>
<dbReference type="InterPro" id="IPR006674">
    <property type="entry name" value="HD_domain"/>
</dbReference>
<name>U5CRI5_CALSX</name>
<comment type="similarity">
    <text evidence="2">Belongs to the CRISPR-associated Cas10/Csm1 family.</text>
</comment>
<evidence type="ECO:0000256" key="7">
    <source>
        <dbReference type="ARBA" id="ARBA00022759"/>
    </source>
</evidence>